<name>A0A3M8CWQ1_9BACL</name>
<dbReference type="Pfam" id="PF20254">
    <property type="entry name" value="DMFA2_C"/>
    <property type="match status" value="1"/>
</dbReference>
<dbReference type="RefSeq" id="WP_122921246.1">
    <property type="nucleotide sequence ID" value="NZ_RHHQ01000025.1"/>
</dbReference>
<sequence length="527" mass="59290">MSESKHNPAADSERRGAIWCYTDNLSYAPGETVAFHISCKQSNYSIEIARLGAKREVVWERRESSGEWHSIPEKANETGCDWPVAFTMDIPVDWRSGYYQITVRADGVEGRWGESEHFFVLRSANPGRDAKMLFVLSTNTYLAYNSWGGGSLYSSKAVFDFHAQKANRASILRPFEPGLLSKLPGAPRTAFAPGQKPGMMEQQGRPYRPFSVEAQVDYWTVASGFAGRWEEIFVKWLEENGYNVDYAIQYDLDRDPKLLEPYQLYLSVGHDEYWSWQERDVLEDWIDRGGSLAMFSGNSVFWQVRYEDDGKTMVCYKYDAPQQDPVMGTAEEKYATTLWSSRTINRPENRLTGVSMTRGGYARTGMTVPRGAGGYTIYRPDHWAFDGTGLEYGDVLGSEEGIVGYENDGCAFTFRDGLPYPTGEDGSPIDMDILAMAPASLGERLDRGYTNLLLGESDLALAAREVLGEDTPENRNRLRHGNATMVSFCRGLGKVFNSGGTEWAYGIKGVNPFVEKITHNVLRKFLQ</sequence>
<proteinExistence type="predicted"/>
<accession>A0A3M8CWQ1</accession>
<reference evidence="2 3" key="1">
    <citation type="submission" date="2018-10" db="EMBL/GenBank/DDBJ databases">
        <title>Phylogenomics of Brevibacillus.</title>
        <authorList>
            <person name="Dunlap C."/>
        </authorList>
    </citation>
    <scope>NUCLEOTIDE SEQUENCE [LARGE SCALE GENOMIC DNA]</scope>
    <source>
        <strain evidence="2 3">JCM 15716</strain>
    </source>
</reference>
<dbReference type="OrthoDB" id="505641at2"/>
<dbReference type="InterPro" id="IPR029062">
    <property type="entry name" value="Class_I_gatase-like"/>
</dbReference>
<dbReference type="SUPFAM" id="SSF52317">
    <property type="entry name" value="Class I glutamine amidotransferase-like"/>
    <property type="match status" value="1"/>
</dbReference>
<comment type="caution">
    <text evidence="2">The sequence shown here is derived from an EMBL/GenBank/DDBJ whole genome shotgun (WGS) entry which is preliminary data.</text>
</comment>
<organism evidence="2 3">
    <name type="scientific">Brevibacillus fluminis</name>
    <dbReference type="NCBI Taxonomy" id="511487"/>
    <lineage>
        <taxon>Bacteria</taxon>
        <taxon>Bacillati</taxon>
        <taxon>Bacillota</taxon>
        <taxon>Bacilli</taxon>
        <taxon>Bacillales</taxon>
        <taxon>Paenibacillaceae</taxon>
        <taxon>Brevibacillus</taxon>
    </lineage>
</organism>
<protein>
    <submittedName>
        <fullName evidence="2">DUF4350 domain-containing protein</fullName>
    </submittedName>
</protein>
<gene>
    <name evidence="2" type="ORF">EDM56_28080</name>
</gene>
<evidence type="ECO:0000259" key="1">
    <source>
        <dbReference type="Pfam" id="PF20254"/>
    </source>
</evidence>
<evidence type="ECO:0000313" key="2">
    <source>
        <dbReference type="EMBL" id="RNB80262.1"/>
    </source>
</evidence>
<evidence type="ECO:0000313" key="3">
    <source>
        <dbReference type="Proteomes" id="UP000271031"/>
    </source>
</evidence>
<dbReference type="Proteomes" id="UP000271031">
    <property type="component" value="Unassembled WGS sequence"/>
</dbReference>
<dbReference type="AlphaFoldDB" id="A0A3M8CWQ1"/>
<dbReference type="InterPro" id="IPR046540">
    <property type="entry name" value="DMFA2_C"/>
</dbReference>
<dbReference type="EMBL" id="RHHQ01000025">
    <property type="protein sequence ID" value="RNB80262.1"/>
    <property type="molecule type" value="Genomic_DNA"/>
</dbReference>
<feature type="domain" description="N,N-dimethylformamidase beta subunit-like C-terminal" evidence="1">
    <location>
        <begin position="46"/>
        <end position="508"/>
    </location>
</feature>
<keyword evidence="3" id="KW-1185">Reference proteome</keyword>